<evidence type="ECO:0000313" key="4">
    <source>
        <dbReference type="Proteomes" id="UP000001357"/>
    </source>
</evidence>
<keyword evidence="2" id="KW-0812">Transmembrane</keyword>
<dbReference type="KEGG" id="mbr:MONBRDRAFT_30591"/>
<feature type="compositionally biased region" description="Low complexity" evidence="1">
    <location>
        <begin position="86"/>
        <end position="99"/>
    </location>
</feature>
<organism evidence="3 4">
    <name type="scientific">Monosiga brevicollis</name>
    <name type="common">Choanoflagellate</name>
    <dbReference type="NCBI Taxonomy" id="81824"/>
    <lineage>
        <taxon>Eukaryota</taxon>
        <taxon>Choanoflagellata</taxon>
        <taxon>Craspedida</taxon>
        <taxon>Salpingoecidae</taxon>
        <taxon>Monosiga</taxon>
    </lineage>
</organism>
<accession>A9VED7</accession>
<feature type="transmembrane region" description="Helical" evidence="2">
    <location>
        <begin position="227"/>
        <end position="248"/>
    </location>
</feature>
<feature type="region of interest" description="Disordered" evidence="1">
    <location>
        <begin position="191"/>
        <end position="223"/>
    </location>
</feature>
<name>A9VED7_MONBE</name>
<feature type="compositionally biased region" description="Acidic residues" evidence="1">
    <location>
        <begin position="314"/>
        <end position="323"/>
    </location>
</feature>
<evidence type="ECO:0000256" key="1">
    <source>
        <dbReference type="SAM" id="MobiDB-lite"/>
    </source>
</evidence>
<evidence type="ECO:0000313" key="3">
    <source>
        <dbReference type="EMBL" id="EDQ84103.1"/>
    </source>
</evidence>
<reference evidence="3 4" key="1">
    <citation type="journal article" date="2008" name="Nature">
        <title>The genome of the choanoflagellate Monosiga brevicollis and the origin of metazoans.</title>
        <authorList>
            <consortium name="JGI Sequencing"/>
            <person name="King N."/>
            <person name="Westbrook M.J."/>
            <person name="Young S.L."/>
            <person name="Kuo A."/>
            <person name="Abedin M."/>
            <person name="Chapman J."/>
            <person name="Fairclough S."/>
            <person name="Hellsten U."/>
            <person name="Isogai Y."/>
            <person name="Letunic I."/>
            <person name="Marr M."/>
            <person name="Pincus D."/>
            <person name="Putnam N."/>
            <person name="Rokas A."/>
            <person name="Wright K.J."/>
            <person name="Zuzow R."/>
            <person name="Dirks W."/>
            <person name="Good M."/>
            <person name="Goodstein D."/>
            <person name="Lemons D."/>
            <person name="Li W."/>
            <person name="Lyons J.B."/>
            <person name="Morris A."/>
            <person name="Nichols S."/>
            <person name="Richter D.J."/>
            <person name="Salamov A."/>
            <person name="Bork P."/>
            <person name="Lim W.A."/>
            <person name="Manning G."/>
            <person name="Miller W.T."/>
            <person name="McGinnis W."/>
            <person name="Shapiro H."/>
            <person name="Tjian R."/>
            <person name="Grigoriev I.V."/>
            <person name="Rokhsar D."/>
        </authorList>
    </citation>
    <scope>NUCLEOTIDE SEQUENCE [LARGE SCALE GENOMIC DNA]</scope>
    <source>
        <strain evidence="4">MX1 / ATCC 50154</strain>
    </source>
</reference>
<dbReference type="AlphaFoldDB" id="A9VED7"/>
<dbReference type="RefSeq" id="XP_001751084.1">
    <property type="nucleotide sequence ID" value="XM_001751032.1"/>
</dbReference>
<feature type="compositionally biased region" description="Polar residues" evidence="1">
    <location>
        <begin position="195"/>
        <end position="215"/>
    </location>
</feature>
<dbReference type="GeneID" id="5896345"/>
<keyword evidence="2" id="KW-1133">Transmembrane helix</keyword>
<evidence type="ECO:0000256" key="2">
    <source>
        <dbReference type="SAM" id="Phobius"/>
    </source>
</evidence>
<feature type="compositionally biased region" description="Acidic residues" evidence="1">
    <location>
        <begin position="284"/>
        <end position="303"/>
    </location>
</feature>
<keyword evidence="4" id="KW-1185">Reference proteome</keyword>
<proteinExistence type="predicted"/>
<dbReference type="InParanoid" id="A9VED7"/>
<protein>
    <submittedName>
        <fullName evidence="3">Uncharacterized protein</fullName>
    </submittedName>
</protein>
<feature type="region of interest" description="Disordered" evidence="1">
    <location>
        <begin position="68"/>
        <end position="99"/>
    </location>
</feature>
<sequence length="323" mass="34560">MEDAEVMQILLTNTALFDLGNPGTKDVDLTAGDAVDIMSFELNRTTVAVTLEGYVFFQARPATLLRSGWVPPATTTTRGPAKPQPTSTSDPTHSSSSSSSASSSIYIVVVMVRRWQRKGTKPQFDAQNTDQNMSDFRTGVVNPLCTKDVDLTAGDAVDILSFELNRTTVAVTLEGYVFFQAQPATLLRSGWVPPATTTTRGPAKPQPTSTSDPTHSSSSSSSASSSIYIGAIGGIVGLLVLVVAVVVARRRQRKPTEPQFDAQNTDKNLSSFRTGVVNPLYGGIDEDQGTTYDDADAGGDGDYQDVHQEAWEQANDEDLQADG</sequence>
<keyword evidence="2" id="KW-0472">Membrane</keyword>
<feature type="non-terminal residue" evidence="3">
    <location>
        <position position="323"/>
    </location>
</feature>
<gene>
    <name evidence="3" type="ORF">MONBRDRAFT_30591</name>
</gene>
<dbReference type="Proteomes" id="UP000001357">
    <property type="component" value="Unassembled WGS sequence"/>
</dbReference>
<dbReference type="EMBL" id="CH991625">
    <property type="protein sequence ID" value="EDQ84103.1"/>
    <property type="molecule type" value="Genomic_DNA"/>
</dbReference>
<feature type="region of interest" description="Disordered" evidence="1">
    <location>
        <begin position="282"/>
        <end position="323"/>
    </location>
</feature>